<evidence type="ECO:0000313" key="3">
    <source>
        <dbReference type="Proteomes" id="UP000027586"/>
    </source>
</evidence>
<gene>
    <name evidence="2" type="ORF">LCOR_10256.1</name>
</gene>
<dbReference type="InterPro" id="IPR002125">
    <property type="entry name" value="CMP_dCMP_dom"/>
</dbReference>
<dbReference type="VEuPathDB" id="FungiDB:LCOR_10256.1"/>
<comment type="caution">
    <text evidence="2">The sequence shown here is derived from an EMBL/GenBank/DDBJ whole genome shotgun (WGS) entry which is preliminary data.</text>
</comment>
<dbReference type="Proteomes" id="UP000027586">
    <property type="component" value="Unassembled WGS sequence"/>
</dbReference>
<evidence type="ECO:0000259" key="1">
    <source>
        <dbReference type="PROSITE" id="PS51747"/>
    </source>
</evidence>
<protein>
    <submittedName>
        <fullName evidence="2">Cytosine adenosine deaminase</fullName>
    </submittedName>
</protein>
<evidence type="ECO:0000313" key="2">
    <source>
        <dbReference type="EMBL" id="CDH59444.1"/>
    </source>
</evidence>
<dbReference type="GO" id="GO:0006152">
    <property type="term" value="P:purine nucleoside catabolic process"/>
    <property type="evidence" value="ECO:0007669"/>
    <property type="project" value="TreeGrafter"/>
</dbReference>
<accession>A0A068SAV9</accession>
<dbReference type="GO" id="GO:0047974">
    <property type="term" value="F:guanosine deaminase activity"/>
    <property type="evidence" value="ECO:0007669"/>
    <property type="project" value="TreeGrafter"/>
</dbReference>
<dbReference type="PROSITE" id="PS51747">
    <property type="entry name" value="CYT_DCMP_DEAMINASES_2"/>
    <property type="match status" value="1"/>
</dbReference>
<dbReference type="PANTHER" id="PTHR11079">
    <property type="entry name" value="CYTOSINE DEAMINASE FAMILY MEMBER"/>
    <property type="match status" value="1"/>
</dbReference>
<organism evidence="2 3">
    <name type="scientific">Lichtheimia corymbifera JMRC:FSU:9682</name>
    <dbReference type="NCBI Taxonomy" id="1263082"/>
    <lineage>
        <taxon>Eukaryota</taxon>
        <taxon>Fungi</taxon>
        <taxon>Fungi incertae sedis</taxon>
        <taxon>Mucoromycota</taxon>
        <taxon>Mucoromycotina</taxon>
        <taxon>Mucoromycetes</taxon>
        <taxon>Mucorales</taxon>
        <taxon>Lichtheimiaceae</taxon>
        <taxon>Lichtheimia</taxon>
    </lineage>
</organism>
<dbReference type="InterPro" id="IPR016193">
    <property type="entry name" value="Cytidine_deaminase-like"/>
</dbReference>
<feature type="domain" description="CMP/dCMP-type deaminase" evidence="1">
    <location>
        <begin position="7"/>
        <end position="119"/>
    </location>
</feature>
<dbReference type="PANTHER" id="PTHR11079:SF161">
    <property type="entry name" value="CMP_DCMP-TYPE DEAMINASE DOMAIN-CONTAINING PROTEIN"/>
    <property type="match status" value="1"/>
</dbReference>
<dbReference type="Gene3D" id="3.40.140.10">
    <property type="entry name" value="Cytidine Deaminase, domain 2"/>
    <property type="match status" value="1"/>
</dbReference>
<dbReference type="STRING" id="1263082.A0A068SAV9"/>
<dbReference type="EMBL" id="CBTN010000070">
    <property type="protein sequence ID" value="CDH59444.1"/>
    <property type="molecule type" value="Genomic_DNA"/>
</dbReference>
<reference evidence="2" key="1">
    <citation type="submission" date="2013-08" db="EMBL/GenBank/DDBJ databases">
        <title>Gene expansion shapes genome architecture in the human pathogen Lichtheimia corymbifera: an evolutionary genomics analysis in the ancient terrestrial Mucorales (Mucoromycotina).</title>
        <authorList>
            <person name="Schwartze V.U."/>
            <person name="Winter S."/>
            <person name="Shelest E."/>
            <person name="Marcet-Houben M."/>
            <person name="Horn F."/>
            <person name="Wehner S."/>
            <person name="Hoffmann K."/>
            <person name="Riege K."/>
            <person name="Sammeth M."/>
            <person name="Nowrousian M."/>
            <person name="Valiante V."/>
            <person name="Linde J."/>
            <person name="Jacobsen I.D."/>
            <person name="Marz M."/>
            <person name="Brakhage A.A."/>
            <person name="Gabaldon T."/>
            <person name="Bocker S."/>
            <person name="Voigt K."/>
        </authorList>
    </citation>
    <scope>NUCLEOTIDE SEQUENCE [LARGE SCALE GENOMIC DNA]</scope>
    <source>
        <strain evidence="2">FSU 9682</strain>
    </source>
</reference>
<name>A0A068SAV9_9FUNG</name>
<dbReference type="Pfam" id="PF00383">
    <property type="entry name" value="dCMP_cyt_deam_1"/>
    <property type="match status" value="1"/>
</dbReference>
<dbReference type="OrthoDB" id="408702at2759"/>
<dbReference type="CDD" id="cd01285">
    <property type="entry name" value="nucleoside_deaminase"/>
    <property type="match status" value="1"/>
</dbReference>
<proteinExistence type="predicted"/>
<dbReference type="SUPFAM" id="SSF53927">
    <property type="entry name" value="Cytidine deaminase-like"/>
    <property type="match status" value="1"/>
</dbReference>
<dbReference type="AlphaFoldDB" id="A0A068SAV9"/>
<sequence length="162" mass="17771">MSAPSQEEMIKHLRITIDIAARGRSMGHHPFGSTLVSPEGEILLQQCNFGPVFHAESELARVAATNFTPEYLSKCVLYTSVEPCAMCTGTCYWSNIGTIAFGLPGSKLAELTDAAGSKENPTLKLTTREILATGSRDIKVFGPFPELEEEILKDHKGFWETH</sequence>
<keyword evidence="3" id="KW-1185">Reference proteome</keyword>